<dbReference type="Proteomes" id="UP000308489">
    <property type="component" value="Chromosome 1"/>
</dbReference>
<accession>A0A4V6KFH8</accession>
<evidence type="ECO:0000313" key="2">
    <source>
        <dbReference type="Proteomes" id="UP000308489"/>
    </source>
</evidence>
<proteinExistence type="predicted"/>
<evidence type="ECO:0000313" key="1">
    <source>
        <dbReference type="EMBL" id="VTQ96197.1"/>
    </source>
</evidence>
<dbReference type="OrthoDB" id="2112057at2"/>
<keyword evidence="2" id="KW-1185">Reference proteome</keyword>
<dbReference type="KEGG" id="hhw:NCTC503_02655"/>
<organism evidence="1 2">
    <name type="scientific">Hathewaya histolytica</name>
    <name type="common">Clostridium histolyticum</name>
    <dbReference type="NCBI Taxonomy" id="1498"/>
    <lineage>
        <taxon>Bacteria</taxon>
        <taxon>Bacillati</taxon>
        <taxon>Bacillota</taxon>
        <taxon>Clostridia</taxon>
        <taxon>Eubacteriales</taxon>
        <taxon>Clostridiaceae</taxon>
        <taxon>Hathewaya</taxon>
    </lineage>
</organism>
<dbReference type="EMBL" id="LR590481">
    <property type="protein sequence ID" value="VTQ96197.1"/>
    <property type="molecule type" value="Genomic_DNA"/>
</dbReference>
<gene>
    <name evidence="1" type="ORF">NCTC503_02655</name>
</gene>
<reference evidence="1 2" key="1">
    <citation type="submission" date="2019-05" db="EMBL/GenBank/DDBJ databases">
        <authorList>
            <consortium name="Pathogen Informatics"/>
        </authorList>
    </citation>
    <scope>NUCLEOTIDE SEQUENCE [LARGE SCALE GENOMIC DNA]</scope>
    <source>
        <strain evidence="1 2">NCTC503</strain>
    </source>
</reference>
<dbReference type="RefSeq" id="WP_138211136.1">
    <property type="nucleotide sequence ID" value="NZ_CBCRUQ010000007.1"/>
</dbReference>
<sequence length="185" mass="21712">MKYQLVALFDDESHNKIEGIQRQICKKFKLYRSNPSIYIPLSVVSNPDMEKLDHVITKILAPYKKYKVNIMNGLYVNPETKQVNLVIDEKGYMSRIWRNIIDNLDLYGFKLSHISFENLNINLQIPLANANYNIKKIANQSVIPVKRELSAEEHLNFGKIDRIELWKVSNNKRDILVKSFELKNF</sequence>
<dbReference type="GO" id="GO:0016874">
    <property type="term" value="F:ligase activity"/>
    <property type="evidence" value="ECO:0007669"/>
    <property type="project" value="UniProtKB-KW"/>
</dbReference>
<name>A0A4V6KFH8_HATHI</name>
<protein>
    <submittedName>
        <fullName evidence="1">2'-5' RNA ligase</fullName>
    </submittedName>
</protein>
<dbReference type="AlphaFoldDB" id="A0A4V6KFH8"/>
<keyword evidence="1" id="KW-0436">Ligase</keyword>